<feature type="region of interest" description="Disordered" evidence="1">
    <location>
        <begin position="91"/>
        <end position="124"/>
    </location>
</feature>
<feature type="compositionally biased region" description="Polar residues" evidence="1">
    <location>
        <begin position="39"/>
        <end position="49"/>
    </location>
</feature>
<gene>
    <name evidence="2" type="ORF">LTR25_004360</name>
</gene>
<sequence>MDFDETMTTSTSSTPSASASASAQQDASTADFPDDNLFPHSTTTTSSVAPVNDHLNASAPGELSPPRSQGQQFREAHQAISIPNVQAQAQAQAHQVAQSQYETGQMQQDQTMMQGADGQREDAPGYAWKNKKAQEEMQRAWENVVDRDFSLKEYGDVMMLGKAQMGQR</sequence>
<evidence type="ECO:0000256" key="1">
    <source>
        <dbReference type="SAM" id="MobiDB-lite"/>
    </source>
</evidence>
<dbReference type="EMBL" id="JAXLQG010000006">
    <property type="protein sequence ID" value="KAK5538816.1"/>
    <property type="molecule type" value="Genomic_DNA"/>
</dbReference>
<organism evidence="2 3">
    <name type="scientific">Vermiconidia calcicola</name>
    <dbReference type="NCBI Taxonomy" id="1690605"/>
    <lineage>
        <taxon>Eukaryota</taxon>
        <taxon>Fungi</taxon>
        <taxon>Dikarya</taxon>
        <taxon>Ascomycota</taxon>
        <taxon>Pezizomycotina</taxon>
        <taxon>Dothideomycetes</taxon>
        <taxon>Dothideomycetidae</taxon>
        <taxon>Mycosphaerellales</taxon>
        <taxon>Extremaceae</taxon>
        <taxon>Vermiconidia</taxon>
    </lineage>
</organism>
<evidence type="ECO:0000313" key="2">
    <source>
        <dbReference type="EMBL" id="KAK5538816.1"/>
    </source>
</evidence>
<name>A0AAV9Q9P8_9PEZI</name>
<evidence type="ECO:0000313" key="3">
    <source>
        <dbReference type="Proteomes" id="UP001345827"/>
    </source>
</evidence>
<comment type="caution">
    <text evidence="2">The sequence shown here is derived from an EMBL/GenBank/DDBJ whole genome shotgun (WGS) entry which is preliminary data.</text>
</comment>
<dbReference type="Proteomes" id="UP001345827">
    <property type="component" value="Unassembled WGS sequence"/>
</dbReference>
<reference evidence="2 3" key="1">
    <citation type="submission" date="2023-06" db="EMBL/GenBank/DDBJ databases">
        <title>Black Yeasts Isolated from many extreme environments.</title>
        <authorList>
            <person name="Coleine C."/>
            <person name="Stajich J.E."/>
            <person name="Selbmann L."/>
        </authorList>
    </citation>
    <scope>NUCLEOTIDE SEQUENCE [LARGE SCALE GENOMIC DNA]</scope>
    <source>
        <strain evidence="2 3">CCFEE 5887</strain>
    </source>
</reference>
<feature type="region of interest" description="Disordered" evidence="1">
    <location>
        <begin position="1"/>
        <end position="77"/>
    </location>
</feature>
<keyword evidence="3" id="KW-1185">Reference proteome</keyword>
<feature type="compositionally biased region" description="Low complexity" evidence="1">
    <location>
        <begin position="1"/>
        <end position="31"/>
    </location>
</feature>
<proteinExistence type="predicted"/>
<accession>A0AAV9Q9P8</accession>
<protein>
    <submittedName>
        <fullName evidence="2">Uncharacterized protein</fullName>
    </submittedName>
</protein>
<feature type="compositionally biased region" description="Low complexity" evidence="1">
    <location>
        <begin position="91"/>
        <end position="117"/>
    </location>
</feature>
<dbReference type="AlphaFoldDB" id="A0AAV9Q9P8"/>